<proteinExistence type="predicted"/>
<name>A0A1I7XMN6_HETBA</name>
<sequence>MFHVLLNKIPSIYENSDIIGSYMESDDPLKYVLMNTATFSSTNSSTAKLDVNDQLVPKIRIWNGMDILSSATSMDEASADWTNDSYILSQQSPDLTFCPLTPPNLVGPIRIWMDGPSLDSIEKLYPYLEPGGHGKPVNCVVIIIQTDLYIYIYIYTT</sequence>
<evidence type="ECO:0000313" key="1">
    <source>
        <dbReference type="Proteomes" id="UP000095283"/>
    </source>
</evidence>
<keyword evidence="1" id="KW-1185">Reference proteome</keyword>
<protein>
    <submittedName>
        <fullName evidence="2">Alpha-carbonic anhydrase domain-containing protein</fullName>
    </submittedName>
</protein>
<evidence type="ECO:0000313" key="2">
    <source>
        <dbReference type="WBParaSite" id="Hba_19043"/>
    </source>
</evidence>
<dbReference type="AlphaFoldDB" id="A0A1I7XMN6"/>
<reference evidence="2" key="1">
    <citation type="submission" date="2016-11" db="UniProtKB">
        <authorList>
            <consortium name="WormBaseParasite"/>
        </authorList>
    </citation>
    <scope>IDENTIFICATION</scope>
</reference>
<accession>A0A1I7XMN6</accession>
<dbReference type="Proteomes" id="UP000095283">
    <property type="component" value="Unplaced"/>
</dbReference>
<dbReference type="WBParaSite" id="Hba_19043">
    <property type="protein sequence ID" value="Hba_19043"/>
    <property type="gene ID" value="Hba_19043"/>
</dbReference>
<organism evidence="1 2">
    <name type="scientific">Heterorhabditis bacteriophora</name>
    <name type="common">Entomopathogenic nematode worm</name>
    <dbReference type="NCBI Taxonomy" id="37862"/>
    <lineage>
        <taxon>Eukaryota</taxon>
        <taxon>Metazoa</taxon>
        <taxon>Ecdysozoa</taxon>
        <taxon>Nematoda</taxon>
        <taxon>Chromadorea</taxon>
        <taxon>Rhabditida</taxon>
        <taxon>Rhabditina</taxon>
        <taxon>Rhabditomorpha</taxon>
        <taxon>Strongyloidea</taxon>
        <taxon>Heterorhabditidae</taxon>
        <taxon>Heterorhabditis</taxon>
    </lineage>
</organism>